<dbReference type="Proteomes" id="UP000030746">
    <property type="component" value="Unassembled WGS sequence"/>
</dbReference>
<dbReference type="EMBL" id="KB203711">
    <property type="protein sequence ID" value="ESO83369.1"/>
    <property type="molecule type" value="Genomic_DNA"/>
</dbReference>
<dbReference type="GeneID" id="20250212"/>
<protein>
    <submittedName>
        <fullName evidence="2">Uncharacterized protein</fullName>
    </submittedName>
</protein>
<keyword evidence="3" id="KW-1185">Reference proteome</keyword>
<name>V4B4M2_LOTGI</name>
<evidence type="ECO:0000256" key="1">
    <source>
        <dbReference type="SAM" id="MobiDB-lite"/>
    </source>
</evidence>
<gene>
    <name evidence="2" type="ORF">LOTGIDRAFT_236688</name>
</gene>
<dbReference type="HOGENOM" id="CLU_375219_0_0_1"/>
<evidence type="ECO:0000313" key="3">
    <source>
        <dbReference type="Proteomes" id="UP000030746"/>
    </source>
</evidence>
<dbReference type="RefSeq" id="XP_009065973.1">
    <property type="nucleotide sequence ID" value="XM_009067725.1"/>
</dbReference>
<sequence length="740" mass="81999">MCTGTLADVKDKRDDALTSFLLINLTSSKSITSNESSQVPTSTDANDLGPTTEVYNTAANVDVTTNSVVVTETGSQNIVGDAAATTPSIVETQTSDVYFSDEGILADSLSLIPTTQETSLLQDVNALQHHPSAQIDTPIPHLETYTQPEPPLAKDDHIYQLSSDVQYHPSDVASSTNTPQEPVIDLLNSGTFATEPLVQHFPSDALPPTVPQSKPNFTDALTIPDDAYKHNLSSPVMYDDVYDDYGGANGQNGFEAYDDHPSDDYTAMDQVPEPEEANYGLEELSESDLEQLDDNDLQELEEVLATADDKYDDFEESNVAGNPTNSGYSGEVLDDFGETTASKHIPFKIPKHQNYLKTLENLKHFSNGFHGYTQQPSFDGEEAEDDADDHMNIFNTQAPGQPGKHLYNDRLVALLDIYKKNANRRHLQAKQRRGKHLKYDTKALMQTYDALMHIKHRKMGRKGKYVKSYKSKGNRSKQIRRLQRIKRLMALAAKRKASKTKTGGKSGPQIALSTIAKAAQSAANDAPMLSLSSLQNGIKTTFQHPNEPTNPINGVMNQINQAMYYHPDDHLASPQYHPGDVASGSSESTNIPPNPFQARENQRQQRPRFMEYDEIEYEAPEMETESEVEGDEAEDDFLNNLFGVATGKRGSGSGYQNNAALYGKILASMLHITTKSSYRLWFLGNSTDTHIYTHGSSKLRTNPTIGHWHPIHNQIRAVKDPVCEYPALYIVVNMSVNMIM</sequence>
<feature type="region of interest" description="Disordered" evidence="1">
    <location>
        <begin position="572"/>
        <end position="606"/>
    </location>
</feature>
<organism evidence="2 3">
    <name type="scientific">Lottia gigantea</name>
    <name type="common">Giant owl limpet</name>
    <dbReference type="NCBI Taxonomy" id="225164"/>
    <lineage>
        <taxon>Eukaryota</taxon>
        <taxon>Metazoa</taxon>
        <taxon>Spiralia</taxon>
        <taxon>Lophotrochozoa</taxon>
        <taxon>Mollusca</taxon>
        <taxon>Gastropoda</taxon>
        <taxon>Patellogastropoda</taxon>
        <taxon>Lottioidea</taxon>
        <taxon>Lottiidae</taxon>
        <taxon>Lottia</taxon>
    </lineage>
</organism>
<dbReference type="AlphaFoldDB" id="V4B4M2"/>
<reference evidence="2 3" key="1">
    <citation type="journal article" date="2013" name="Nature">
        <title>Insights into bilaterian evolution from three spiralian genomes.</title>
        <authorList>
            <person name="Simakov O."/>
            <person name="Marletaz F."/>
            <person name="Cho S.J."/>
            <person name="Edsinger-Gonzales E."/>
            <person name="Havlak P."/>
            <person name="Hellsten U."/>
            <person name="Kuo D.H."/>
            <person name="Larsson T."/>
            <person name="Lv J."/>
            <person name="Arendt D."/>
            <person name="Savage R."/>
            <person name="Osoegawa K."/>
            <person name="de Jong P."/>
            <person name="Grimwood J."/>
            <person name="Chapman J.A."/>
            <person name="Shapiro H."/>
            <person name="Aerts A."/>
            <person name="Otillar R.P."/>
            <person name="Terry A.Y."/>
            <person name="Boore J.L."/>
            <person name="Grigoriev I.V."/>
            <person name="Lindberg D.R."/>
            <person name="Seaver E.C."/>
            <person name="Weisblat D.A."/>
            <person name="Putnam N.H."/>
            <person name="Rokhsar D.S."/>
        </authorList>
    </citation>
    <scope>NUCLEOTIDE SEQUENCE [LARGE SCALE GENOMIC DNA]</scope>
</reference>
<dbReference type="KEGG" id="lgi:LOTGIDRAFT_236688"/>
<dbReference type="CTD" id="20250212"/>
<accession>V4B4M2</accession>
<evidence type="ECO:0000313" key="2">
    <source>
        <dbReference type="EMBL" id="ESO83369.1"/>
    </source>
</evidence>
<proteinExistence type="predicted"/>